<dbReference type="KEGG" id="xne:XNC1_1671"/>
<name>D3VC78_XENNA</name>
<proteinExistence type="predicted"/>
<dbReference type="HOGENOM" id="CLU_2995717_0_0_6"/>
<gene>
    <name evidence="1" type="ordered locus">XNC1_1671</name>
</gene>
<evidence type="ECO:0000313" key="2">
    <source>
        <dbReference type="Proteomes" id="UP000008075"/>
    </source>
</evidence>
<sequence>MARPFNFPSPQSVLIGNPTMFVPAELAISLLTKTQITSQQRTLVKALRTGLSEKSVL</sequence>
<dbReference type="AlphaFoldDB" id="D3VC78"/>
<accession>D3VC78</accession>
<protein>
    <submittedName>
        <fullName evidence="1">Uncharacterized protein</fullName>
    </submittedName>
</protein>
<dbReference type="Proteomes" id="UP000008075">
    <property type="component" value="Chromosome"/>
</dbReference>
<organism evidence="1 2">
    <name type="scientific">Xenorhabdus nematophila (strain ATCC 19061 / DSM 3370 / CCUG 14189 / LMG 1036 / NCIMB 9965 / AN6)</name>
    <dbReference type="NCBI Taxonomy" id="406817"/>
    <lineage>
        <taxon>Bacteria</taxon>
        <taxon>Pseudomonadati</taxon>
        <taxon>Pseudomonadota</taxon>
        <taxon>Gammaproteobacteria</taxon>
        <taxon>Enterobacterales</taxon>
        <taxon>Morganellaceae</taxon>
        <taxon>Xenorhabdus</taxon>
    </lineage>
</organism>
<dbReference type="EMBL" id="FN667742">
    <property type="protein sequence ID" value="CBJ89731.1"/>
    <property type="molecule type" value="Genomic_DNA"/>
</dbReference>
<reference evidence="1 2" key="1">
    <citation type="journal article" date="2011" name="PLoS ONE">
        <title>The entomopathogenic bacterial endosymbionts xenorhabdus and photorhabdus: convergent lifestyles from divergent genomes.</title>
        <authorList>
            <person name="Chaston J.M."/>
            <person name="Suen G."/>
            <person name="Tucker S.L."/>
            <person name="Andersen A.W."/>
            <person name="Bhasin A."/>
            <person name="Bode E."/>
            <person name="Bode H.B."/>
            <person name="Brachmann A.O."/>
            <person name="Cowles C.E."/>
            <person name="Cowles K.N."/>
            <person name="Darby C."/>
            <person name="de Leon L."/>
            <person name="Drace K."/>
            <person name="Du Z."/>
            <person name="Givaudan A."/>
            <person name="Herbert Tran E.E."/>
            <person name="Jewell K.A."/>
            <person name="Knack J.J."/>
            <person name="Krasomil-Osterfeld K.C."/>
            <person name="Kukor R."/>
            <person name="Lanois A."/>
            <person name="Latreille P."/>
            <person name="Leimgruber N.K."/>
            <person name="Lipke C.M."/>
            <person name="Liu R."/>
            <person name="Lu X."/>
            <person name="Martens E.C."/>
            <person name="Marri P.R."/>
            <person name="Medigue C."/>
            <person name="Menard M.L."/>
            <person name="Miller N.M."/>
            <person name="Morales-Soto N."/>
            <person name="Norton S."/>
            <person name="Ogier J.C."/>
            <person name="Orchard S.S."/>
            <person name="Park D."/>
            <person name="Park Y."/>
            <person name="Qurollo B.A."/>
            <person name="Sugar D.R."/>
            <person name="Richards G.R."/>
            <person name="Rouy Z."/>
            <person name="Slominski B."/>
            <person name="Slominski K."/>
            <person name="Snyder H."/>
            <person name="Tjaden B.C."/>
            <person name="van der Hoeven R."/>
            <person name="Welch R.D."/>
            <person name="Wheeler C."/>
            <person name="Xiang B."/>
            <person name="Barbazuk B."/>
            <person name="Gaudriault S."/>
            <person name="Goodner B."/>
            <person name="Slater S.C."/>
            <person name="Forst S."/>
            <person name="Goldman B.S."/>
            <person name="Goodrich-Blair H."/>
        </authorList>
    </citation>
    <scope>NUCLEOTIDE SEQUENCE [LARGE SCALE GENOMIC DNA]</scope>
    <source>
        <strain evidence="2">ATCC 19061 / DSM 3370 / CCUG 14189 / LMG 1036 / NCIMB 9965 / AN6</strain>
    </source>
</reference>
<evidence type="ECO:0000313" key="1">
    <source>
        <dbReference type="EMBL" id="CBJ89731.1"/>
    </source>
</evidence>
<keyword evidence="2" id="KW-1185">Reference proteome</keyword>